<dbReference type="PANTHER" id="PTHR21174:SF0">
    <property type="entry name" value="HD PHOSPHOHYDROLASE FAMILY PROTEIN-RELATED"/>
    <property type="match status" value="1"/>
</dbReference>
<protein>
    <recommendedName>
        <fullName evidence="3">Metal-dependent HD superfamily phosphohydrolase</fullName>
    </recommendedName>
</protein>
<dbReference type="SUPFAM" id="SSF109604">
    <property type="entry name" value="HD-domain/PDEase-like"/>
    <property type="match status" value="1"/>
</dbReference>
<dbReference type="Proteomes" id="UP001497527">
    <property type="component" value="Unassembled WGS sequence"/>
</dbReference>
<proteinExistence type="predicted"/>
<dbReference type="RefSeq" id="WP_348715789.1">
    <property type="nucleotide sequence ID" value="NZ_CAXJIO010000011.1"/>
</dbReference>
<accession>A0ABM9PAG7</accession>
<evidence type="ECO:0008006" key="3">
    <source>
        <dbReference type="Google" id="ProtNLM"/>
    </source>
</evidence>
<evidence type="ECO:0000313" key="1">
    <source>
        <dbReference type="EMBL" id="CAL2102487.1"/>
    </source>
</evidence>
<dbReference type="PIRSF" id="PIRSF035170">
    <property type="entry name" value="HD_phosphohydro"/>
    <property type="match status" value="1"/>
</dbReference>
<keyword evidence="2" id="KW-1185">Reference proteome</keyword>
<dbReference type="EMBL" id="CAXJIO010000011">
    <property type="protein sequence ID" value="CAL2102487.1"/>
    <property type="molecule type" value="Genomic_DNA"/>
</dbReference>
<comment type="caution">
    <text evidence="1">The sequence shown here is derived from an EMBL/GenBank/DDBJ whole genome shotgun (WGS) entry which is preliminary data.</text>
</comment>
<name>A0ABM9PAG7_9FLAO</name>
<reference evidence="1 2" key="1">
    <citation type="submission" date="2024-05" db="EMBL/GenBank/DDBJ databases">
        <authorList>
            <person name="Duchaud E."/>
        </authorList>
    </citation>
    <scope>NUCLEOTIDE SEQUENCE [LARGE SCALE GENOMIC DNA]</scope>
    <source>
        <strain evidence="1">Ena-SAMPLE-TAB-13-05-2024-13:56:06:370-140308</strain>
    </source>
</reference>
<organism evidence="1 2">
    <name type="scientific">Tenacibaculum polynesiense</name>
    <dbReference type="NCBI Taxonomy" id="3137857"/>
    <lineage>
        <taxon>Bacteria</taxon>
        <taxon>Pseudomonadati</taxon>
        <taxon>Bacteroidota</taxon>
        <taxon>Flavobacteriia</taxon>
        <taxon>Flavobacteriales</taxon>
        <taxon>Flavobacteriaceae</taxon>
        <taxon>Tenacibaculum</taxon>
    </lineage>
</organism>
<dbReference type="InterPro" id="IPR009218">
    <property type="entry name" value="HD_phosphohydro"/>
</dbReference>
<dbReference type="PANTHER" id="PTHR21174">
    <property type="match status" value="1"/>
</dbReference>
<gene>
    <name evidence="1" type="ORF">T190423A01A_20238</name>
</gene>
<evidence type="ECO:0000313" key="2">
    <source>
        <dbReference type="Proteomes" id="UP001497527"/>
    </source>
</evidence>
<sequence>MDLENRFFRLLEKYTTNKAHIQKLWTNLHQKYSESHRAYHNLTHLKELFSYFDEYQEHLENSDIVAFSIFYHDVIYNIWNKDNEEKSADFALLELERILSKSSLESIYRQIIATKTHQASDNDTQFLVDFDLTILGKSSAVYTNYTKLIRKEYQLVPRFMYKKGRKKVLQHFLDKEAIYGSKTFNDLFEKQARINLTNELNNL</sequence>